<dbReference type="EMBL" id="JAMFTS010000002">
    <property type="protein sequence ID" value="KAJ4797926.1"/>
    <property type="molecule type" value="Genomic_DNA"/>
</dbReference>
<comment type="caution">
    <text evidence="8">The sequence shown here is derived from an EMBL/GenBank/DDBJ whole genome shotgun (WGS) entry which is preliminary data.</text>
</comment>
<evidence type="ECO:0000256" key="5">
    <source>
        <dbReference type="ARBA" id="ARBA00023212"/>
    </source>
</evidence>
<evidence type="ECO:0000256" key="2">
    <source>
        <dbReference type="ARBA" id="ARBA00005885"/>
    </source>
</evidence>
<keyword evidence="5" id="KW-0206">Cytoskeleton</keyword>
<dbReference type="PANTHER" id="PTHR14326">
    <property type="entry name" value="TARGETING PROTEIN FOR XKLP2"/>
    <property type="match status" value="1"/>
</dbReference>
<keyword evidence="9" id="KW-1185">Reference proteome</keyword>
<evidence type="ECO:0000256" key="3">
    <source>
        <dbReference type="ARBA" id="ARBA00022490"/>
    </source>
</evidence>
<evidence type="ECO:0000256" key="1">
    <source>
        <dbReference type="ARBA" id="ARBA00004245"/>
    </source>
</evidence>
<proteinExistence type="inferred from homology"/>
<gene>
    <name evidence="8" type="ORF">LUZ62_049172</name>
</gene>
<dbReference type="GO" id="GO:0005880">
    <property type="term" value="C:nuclear microtubule"/>
    <property type="evidence" value="ECO:0007669"/>
    <property type="project" value="TreeGrafter"/>
</dbReference>
<dbReference type="Pfam" id="PF06886">
    <property type="entry name" value="TPX2"/>
    <property type="match status" value="1"/>
</dbReference>
<evidence type="ECO:0000256" key="4">
    <source>
        <dbReference type="ARBA" id="ARBA00022701"/>
    </source>
</evidence>
<organism evidence="8 9">
    <name type="scientific">Rhynchospora pubera</name>
    <dbReference type="NCBI Taxonomy" id="906938"/>
    <lineage>
        <taxon>Eukaryota</taxon>
        <taxon>Viridiplantae</taxon>
        <taxon>Streptophyta</taxon>
        <taxon>Embryophyta</taxon>
        <taxon>Tracheophyta</taxon>
        <taxon>Spermatophyta</taxon>
        <taxon>Magnoliopsida</taxon>
        <taxon>Liliopsida</taxon>
        <taxon>Poales</taxon>
        <taxon>Cyperaceae</taxon>
        <taxon>Cyperoideae</taxon>
        <taxon>Rhynchosporeae</taxon>
        <taxon>Rhynchospora</taxon>
    </lineage>
</organism>
<feature type="compositionally biased region" description="Basic and acidic residues" evidence="6">
    <location>
        <begin position="113"/>
        <end position="127"/>
    </location>
</feature>
<sequence length="242" mass="28146">MLACYSNLRPTTARIKYYEVASAAMAALREKLISNLTSAMMQETTKLLHSPPKSPKQGSSPVSKRLMRNSQILPSRVSNINQKQPQRKEQTFNKRVQGSPEKEHKQRTQGSPSKDEKSKYSPRPILKEKTLKAEKNFRLHSEERAVRRASFDYMVASKINSLEIIRRFEEKILKVIEEEEIKIMRKDMVPKAQLMPIFDRPFYPHRSTRPLTVPKEPSFLKQKCCIGGEFHRHFCFNTKAIK</sequence>
<evidence type="ECO:0000313" key="9">
    <source>
        <dbReference type="Proteomes" id="UP001140206"/>
    </source>
</evidence>
<dbReference type="GO" id="GO:0008017">
    <property type="term" value="F:microtubule binding"/>
    <property type="evidence" value="ECO:0007669"/>
    <property type="project" value="TreeGrafter"/>
</dbReference>
<keyword evidence="3" id="KW-0963">Cytoplasm</keyword>
<dbReference type="GO" id="GO:0005819">
    <property type="term" value="C:spindle"/>
    <property type="evidence" value="ECO:0007669"/>
    <property type="project" value="InterPro"/>
</dbReference>
<dbReference type="Proteomes" id="UP001140206">
    <property type="component" value="Chromosome 2"/>
</dbReference>
<reference evidence="8" key="1">
    <citation type="submission" date="2022-08" db="EMBL/GenBank/DDBJ databases">
        <authorList>
            <person name="Marques A."/>
        </authorList>
    </citation>
    <scope>NUCLEOTIDE SEQUENCE</scope>
    <source>
        <strain evidence="8">RhyPub2mFocal</strain>
        <tissue evidence="8">Leaves</tissue>
    </source>
</reference>
<dbReference type="GO" id="GO:0060236">
    <property type="term" value="P:regulation of mitotic spindle organization"/>
    <property type="evidence" value="ECO:0007669"/>
    <property type="project" value="InterPro"/>
</dbReference>
<name>A0AAV8G3G7_9POAL</name>
<dbReference type="InterPro" id="IPR027329">
    <property type="entry name" value="TPX2_C"/>
</dbReference>
<evidence type="ECO:0000313" key="8">
    <source>
        <dbReference type="EMBL" id="KAJ4797926.1"/>
    </source>
</evidence>
<comment type="subcellular location">
    <subcellularLocation>
        <location evidence="1">Cytoplasm</location>
        <location evidence="1">Cytoskeleton</location>
    </subcellularLocation>
</comment>
<dbReference type="GO" id="GO:0090307">
    <property type="term" value="P:mitotic spindle assembly"/>
    <property type="evidence" value="ECO:0007669"/>
    <property type="project" value="TreeGrafter"/>
</dbReference>
<dbReference type="PANTHER" id="PTHR14326:SF64">
    <property type="entry name" value="TPX2 C-TERMINAL DOMAIN-CONTAINING PROTEIN"/>
    <property type="match status" value="1"/>
</dbReference>
<feature type="compositionally biased region" description="Polar residues" evidence="6">
    <location>
        <begin position="68"/>
        <end position="84"/>
    </location>
</feature>
<feature type="domain" description="TPX2 C-terminal" evidence="7">
    <location>
        <begin position="137"/>
        <end position="212"/>
    </location>
</feature>
<accession>A0AAV8G3G7</accession>
<dbReference type="InterPro" id="IPR009675">
    <property type="entry name" value="TPX2_fam"/>
</dbReference>
<dbReference type="AlphaFoldDB" id="A0AAV8G3G7"/>
<evidence type="ECO:0000259" key="7">
    <source>
        <dbReference type="Pfam" id="PF06886"/>
    </source>
</evidence>
<comment type="similarity">
    <text evidence="2">Belongs to the TPX2 family.</text>
</comment>
<protein>
    <submittedName>
        <fullName evidence="8">TPX2 (Targeting protein for Xklp2) protein family</fullName>
    </submittedName>
</protein>
<keyword evidence="4" id="KW-0493">Microtubule</keyword>
<feature type="region of interest" description="Disordered" evidence="6">
    <location>
        <begin position="45"/>
        <end position="127"/>
    </location>
</feature>
<dbReference type="GO" id="GO:0030295">
    <property type="term" value="F:protein kinase activator activity"/>
    <property type="evidence" value="ECO:0007669"/>
    <property type="project" value="TreeGrafter"/>
</dbReference>
<feature type="compositionally biased region" description="Low complexity" evidence="6">
    <location>
        <begin position="55"/>
        <end position="64"/>
    </location>
</feature>
<evidence type="ECO:0000256" key="6">
    <source>
        <dbReference type="SAM" id="MobiDB-lite"/>
    </source>
</evidence>